<dbReference type="EMBL" id="CP003411">
    <property type="protein sequence ID" value="AHJ58553.1"/>
    <property type="molecule type" value="Genomic_DNA"/>
</dbReference>
<organism evidence="1 2">
    <name type="scientific">Amycolatopsis keratiniphila</name>
    <dbReference type="NCBI Taxonomy" id="129921"/>
    <lineage>
        <taxon>Bacteria</taxon>
        <taxon>Bacillati</taxon>
        <taxon>Actinomycetota</taxon>
        <taxon>Actinomycetes</taxon>
        <taxon>Pseudonocardiales</taxon>
        <taxon>Pseudonocardiaceae</taxon>
        <taxon>Amycolatopsis</taxon>
        <taxon>Amycolatopsis japonica group</taxon>
    </lineage>
</organism>
<reference evidence="1 2" key="1">
    <citation type="journal article" date="2014" name="BMC Genomics">
        <title>Complete genome sequence and comparative genomic analyses of the vancomycin-producing Amycolatopsis orientalis.</title>
        <authorList>
            <person name="Xu L."/>
            <person name="Huang H."/>
            <person name="Wei W."/>
            <person name="Zhong Y."/>
            <person name="Tang B."/>
            <person name="Yuan H."/>
            <person name="Zhu L."/>
            <person name="Huang W."/>
            <person name="Ge M."/>
            <person name="Yang S."/>
            <person name="Zheng H."/>
            <person name="Jiang W."/>
            <person name="Chen D."/>
            <person name="Zhao G.P."/>
            <person name="Zhao W."/>
        </authorList>
    </citation>
    <scope>NUCLEOTIDE SEQUENCE [LARGE SCALE GENOMIC DNA]</scope>
    <source>
        <strain evidence="1 2">HCCB10007</strain>
        <plasmid evidence="1 2">pXL100</plasmid>
    </source>
</reference>
<keyword evidence="2" id="KW-1185">Reference proteome</keyword>
<evidence type="ECO:0000313" key="1">
    <source>
        <dbReference type="EMBL" id="AHJ58553.1"/>
    </source>
</evidence>
<dbReference type="Proteomes" id="UP000013968">
    <property type="component" value="Plasmid pXL100"/>
</dbReference>
<sequence length="94" mass="10529">MSTGPAPAAEGDLAMTAKQKLPEPKVWGLRVSESHYDTARTMTNVLATRYRLDQRQVGELIIQFLVQNRFALDEYVANQVGPAIDLDFFTKTQS</sequence>
<proteinExistence type="predicted"/>
<dbReference type="AlphaFoldDB" id="W6HY67"/>
<evidence type="ECO:0000313" key="2">
    <source>
        <dbReference type="Proteomes" id="UP000013968"/>
    </source>
</evidence>
<name>W6HY67_9PSEU</name>
<geneLocation type="plasmid" evidence="1 2">
    <name>pXL100</name>
</geneLocation>
<gene>
    <name evidence="1" type="ORF">AORI_P038</name>
</gene>
<protein>
    <submittedName>
        <fullName evidence="1">Uncharacterized protein</fullName>
    </submittedName>
</protein>
<dbReference type="KEGG" id="aoi:AORI_P038"/>
<keyword evidence="1" id="KW-0614">Plasmid</keyword>
<dbReference type="HOGENOM" id="CLU_2379929_0_0_11"/>
<accession>W6HY67</accession>